<organism evidence="1 2">
    <name type="scientific">Xenorhabdus littoralis</name>
    <dbReference type="NCBI Taxonomy" id="2582835"/>
    <lineage>
        <taxon>Bacteria</taxon>
        <taxon>Pseudomonadati</taxon>
        <taxon>Pseudomonadota</taxon>
        <taxon>Gammaproteobacteria</taxon>
        <taxon>Enterobacterales</taxon>
        <taxon>Morganellaceae</taxon>
        <taxon>Xenorhabdus</taxon>
    </lineage>
</organism>
<comment type="caution">
    <text evidence="1">The sequence shown here is derived from an EMBL/GenBank/DDBJ whole genome shotgun (WGS) entry which is preliminary data.</text>
</comment>
<proteinExistence type="predicted"/>
<dbReference type="RefSeq" id="WP_319924378.1">
    <property type="nucleotide sequence ID" value="NZ_VCDP01000002.1"/>
</dbReference>
<dbReference type="Proteomes" id="UP001271640">
    <property type="component" value="Unassembled WGS sequence"/>
</dbReference>
<name>A0ABU4SG55_9GAMM</name>
<protein>
    <submittedName>
        <fullName evidence="1">Uncharacterized protein</fullName>
    </submittedName>
</protein>
<evidence type="ECO:0000313" key="2">
    <source>
        <dbReference type="Proteomes" id="UP001271640"/>
    </source>
</evidence>
<gene>
    <name evidence="1" type="ORF">FE394_00120</name>
</gene>
<sequence length="128" mass="14809">MLKVTLLLFSGRENYTWQSDSYSNETTTLVNLFQDNIKGLNIWNHTGKLGFSGFFVEFTNDTEKIAYEHGRYKSFYVCDGQAPNLALSQQLGLELIKYFDLPPEFKDKIIDEINNFEPIDGEPPERDI</sequence>
<evidence type="ECO:0000313" key="1">
    <source>
        <dbReference type="EMBL" id="MDX7997641.1"/>
    </source>
</evidence>
<dbReference type="EMBL" id="VCDP01000002">
    <property type="protein sequence ID" value="MDX7997641.1"/>
    <property type="molecule type" value="Genomic_DNA"/>
</dbReference>
<reference evidence="2" key="1">
    <citation type="journal article" date="2024" name="Toxins">
        <title>Genome Sequence Analysis of Native Xenorhabdus Strains Isolated from Entomopathogenic Nematodes in Argentina.</title>
        <authorList>
            <person name="Palma L."/>
            <person name="Frizzo L."/>
            <person name="Kaiser S."/>
            <person name="Berry C."/>
            <person name="Caballero P."/>
            <person name="Bode H.B."/>
            <person name="Del Valle E.E."/>
        </authorList>
    </citation>
    <scope>NUCLEOTIDE SEQUENCE [LARGE SCALE GENOMIC DNA]</scope>
    <source>
        <strain evidence="2">Reich</strain>
    </source>
</reference>
<accession>A0ABU4SG55</accession>
<keyword evidence="2" id="KW-1185">Reference proteome</keyword>